<dbReference type="SMART" id="SM00195">
    <property type="entry name" value="DSPc"/>
    <property type="match status" value="1"/>
</dbReference>
<protein>
    <submittedName>
        <fullName evidence="6">Dual specificity protein phosphatase 14</fullName>
    </submittedName>
</protein>
<reference evidence="6" key="2">
    <citation type="submission" date="2015-11" db="EMBL/GenBank/DDBJ databases">
        <authorList>
            <person name="Zhang Y."/>
            <person name="Guo Z."/>
        </authorList>
    </citation>
    <scope>NUCLEOTIDE SEQUENCE</scope>
</reference>
<feature type="domain" description="Tyrosine specific protein phosphatases" evidence="5">
    <location>
        <begin position="104"/>
        <end position="162"/>
    </location>
</feature>
<dbReference type="AlphaFoldDB" id="A0A068Y477"/>
<dbReference type="InterPro" id="IPR016130">
    <property type="entry name" value="Tyr_Pase_AS"/>
</dbReference>
<dbReference type="InterPro" id="IPR052103">
    <property type="entry name" value="Dual_spec_Phospatases"/>
</dbReference>
<dbReference type="Proteomes" id="UP000017246">
    <property type="component" value="Unassembled WGS sequence"/>
</dbReference>
<proteinExistence type="inferred from homology"/>
<dbReference type="InterPro" id="IPR000340">
    <property type="entry name" value="Dual-sp_phosphatase_cat-dom"/>
</dbReference>
<dbReference type="GO" id="GO:0005737">
    <property type="term" value="C:cytoplasm"/>
    <property type="evidence" value="ECO:0007669"/>
    <property type="project" value="TreeGrafter"/>
</dbReference>
<evidence type="ECO:0000259" key="4">
    <source>
        <dbReference type="PROSITE" id="PS50054"/>
    </source>
</evidence>
<accession>A0A068Y477</accession>
<dbReference type="PROSITE" id="PS00383">
    <property type="entry name" value="TYR_PHOSPHATASE_1"/>
    <property type="match status" value="1"/>
</dbReference>
<dbReference type="InterPro" id="IPR000387">
    <property type="entry name" value="Tyr_Pase_dom"/>
</dbReference>
<dbReference type="PROSITE" id="PS50054">
    <property type="entry name" value="TYR_PHOSPHATASE_DUAL"/>
    <property type="match status" value="1"/>
</dbReference>
<evidence type="ECO:0000313" key="6">
    <source>
        <dbReference type="EMBL" id="CDS36973.1"/>
    </source>
</evidence>
<dbReference type="PROSITE" id="PS50056">
    <property type="entry name" value="TYR_PHOSPHATASE_2"/>
    <property type="match status" value="1"/>
</dbReference>
<name>A0A068Y477_ECHMU</name>
<dbReference type="EMBL" id="LN902847">
    <property type="protein sequence ID" value="CDS36973.1"/>
    <property type="molecule type" value="Genomic_DNA"/>
</dbReference>
<dbReference type="PANTHER" id="PTHR45961">
    <property type="entry name" value="IP21249P"/>
    <property type="match status" value="1"/>
</dbReference>
<dbReference type="InterPro" id="IPR020422">
    <property type="entry name" value="TYR_PHOSPHATASE_DUAL_dom"/>
</dbReference>
<dbReference type="STRING" id="6211.A0A068Y477"/>
<feature type="domain" description="Tyrosine-protein phosphatase" evidence="4">
    <location>
        <begin position="41"/>
        <end position="183"/>
    </location>
</feature>
<reference evidence="6" key="1">
    <citation type="journal article" date="2013" name="Nature">
        <title>The genomes of four tapeworm species reveal adaptations to parasitism.</title>
        <authorList>
            <person name="Tsai I.J."/>
            <person name="Zarowiecki M."/>
            <person name="Holroyd N."/>
            <person name="Garciarrubio A."/>
            <person name="Sanchez-Flores A."/>
            <person name="Brooks K.L."/>
            <person name="Tracey A."/>
            <person name="Bobes R.J."/>
            <person name="Fragoso G."/>
            <person name="Sciutto E."/>
            <person name="Aslett M."/>
            <person name="Beasley H."/>
            <person name="Bennett H.M."/>
            <person name="Cai J."/>
            <person name="Camicia F."/>
            <person name="Clark R."/>
            <person name="Cucher M."/>
            <person name="De Silva N."/>
            <person name="Day T.A."/>
            <person name="Deplazes P."/>
            <person name="Estrada K."/>
            <person name="Fernandez C."/>
            <person name="Holland P.W."/>
            <person name="Hou J."/>
            <person name="Hu S."/>
            <person name="Huckvale T."/>
            <person name="Hung S.S."/>
            <person name="Kamenetzky L."/>
            <person name="Keane J.A."/>
            <person name="Kiss F."/>
            <person name="Koziol U."/>
            <person name="Lambert O."/>
            <person name="Liu K."/>
            <person name="Luo X."/>
            <person name="Luo Y."/>
            <person name="Macchiaroli N."/>
            <person name="Nichol S."/>
            <person name="Paps J."/>
            <person name="Parkinson J."/>
            <person name="Pouchkina-Stantcheva N."/>
            <person name="Riddiford N."/>
            <person name="Rosenzvit M."/>
            <person name="Salinas G."/>
            <person name="Wasmuth J.D."/>
            <person name="Zamanian M."/>
            <person name="Zheng Y."/>
            <person name="Cai X."/>
            <person name="Soberon X."/>
            <person name="Olson P.D."/>
            <person name="Laclette J.P."/>
            <person name="Brehm K."/>
            <person name="Berriman M."/>
            <person name="Garciarrubio A."/>
            <person name="Bobes R.J."/>
            <person name="Fragoso G."/>
            <person name="Sanchez-Flores A."/>
            <person name="Estrada K."/>
            <person name="Cevallos M.A."/>
            <person name="Morett E."/>
            <person name="Gonzalez V."/>
            <person name="Portillo T."/>
            <person name="Ochoa-Leyva A."/>
            <person name="Jose M.V."/>
            <person name="Sciutto E."/>
            <person name="Landa A."/>
            <person name="Jimenez L."/>
            <person name="Valdes V."/>
            <person name="Carrero J.C."/>
            <person name="Larralde C."/>
            <person name="Morales-Montor J."/>
            <person name="Limon-Lason J."/>
            <person name="Soberon X."/>
            <person name="Laclette J.P."/>
        </authorList>
    </citation>
    <scope>NUCLEOTIDE SEQUENCE [LARGE SCALE GENOMIC DNA]</scope>
</reference>
<comment type="similarity">
    <text evidence="1">Belongs to the protein-tyrosine phosphatase family. Non-receptor class dual specificity subfamily.</text>
</comment>
<evidence type="ECO:0000313" key="7">
    <source>
        <dbReference type="Proteomes" id="UP000017246"/>
    </source>
</evidence>
<evidence type="ECO:0000256" key="1">
    <source>
        <dbReference type="ARBA" id="ARBA00008601"/>
    </source>
</evidence>
<dbReference type="GO" id="GO:0004721">
    <property type="term" value="F:phosphoprotein phosphatase activity"/>
    <property type="evidence" value="ECO:0007669"/>
    <property type="project" value="UniProtKB-KW"/>
</dbReference>
<dbReference type="Pfam" id="PF00782">
    <property type="entry name" value="DSPc"/>
    <property type="match status" value="1"/>
</dbReference>
<dbReference type="Gene3D" id="3.90.190.10">
    <property type="entry name" value="Protein tyrosine phosphatase superfamily"/>
    <property type="match status" value="1"/>
</dbReference>
<keyword evidence="7" id="KW-1185">Reference proteome</keyword>
<dbReference type="OrthoDB" id="285418at2759"/>
<gene>
    <name evidence="6" type="ORF">EmuJ_000420200</name>
</gene>
<sequence>MTGLSYYIPTTAEWCGSRRSQASAQCSHKQCFCIDQEIFGQIARITDHLYLSSLQALTPNRLRQLGVTQLISVMADPIPGEVTAQVERHTQIPVEDIDYSNLRRHFDEVADRIAREARRGGKTAVHCMAGVSRSATMVLAYLVKHQGMSLFEAYKYVLSIRPCIHPNLGFWRQLIAYEEAHRGYRSMRIANDGVSHSTTYPASSDGVDWIYPATKHRLHLSRQSGCFTFDGEFKEEREKFFRRVFLYEKVPSYVLPPLFQFAYLHLPGQYDGT</sequence>
<keyword evidence="2" id="KW-0378">Hydrolase</keyword>
<dbReference type="CDD" id="cd14514">
    <property type="entry name" value="DUSP14-like"/>
    <property type="match status" value="1"/>
</dbReference>
<dbReference type="eggNOG" id="KOG1718">
    <property type="taxonomic scope" value="Eukaryota"/>
</dbReference>
<evidence type="ECO:0000259" key="5">
    <source>
        <dbReference type="PROSITE" id="PS50056"/>
    </source>
</evidence>
<keyword evidence="3" id="KW-0904">Protein phosphatase</keyword>
<dbReference type="InterPro" id="IPR029021">
    <property type="entry name" value="Prot-tyrosine_phosphatase-like"/>
</dbReference>
<organism evidence="6 7">
    <name type="scientific">Echinococcus multilocularis</name>
    <name type="common">Fox tapeworm</name>
    <dbReference type="NCBI Taxonomy" id="6211"/>
    <lineage>
        <taxon>Eukaryota</taxon>
        <taxon>Metazoa</taxon>
        <taxon>Spiralia</taxon>
        <taxon>Lophotrochozoa</taxon>
        <taxon>Platyhelminthes</taxon>
        <taxon>Cestoda</taxon>
        <taxon>Eucestoda</taxon>
        <taxon>Cyclophyllidea</taxon>
        <taxon>Taeniidae</taxon>
        <taxon>Echinococcus</taxon>
    </lineage>
</organism>
<dbReference type="OMA" id="DWIYPAT"/>
<dbReference type="PANTHER" id="PTHR45961:SF6">
    <property type="entry name" value="IP21249P"/>
    <property type="match status" value="1"/>
</dbReference>
<dbReference type="SUPFAM" id="SSF52799">
    <property type="entry name" value="(Phosphotyrosine protein) phosphatases II"/>
    <property type="match status" value="1"/>
</dbReference>
<evidence type="ECO:0000256" key="2">
    <source>
        <dbReference type="ARBA" id="ARBA00022801"/>
    </source>
</evidence>
<evidence type="ECO:0000256" key="3">
    <source>
        <dbReference type="ARBA" id="ARBA00022912"/>
    </source>
</evidence>